<dbReference type="InterPro" id="IPR001764">
    <property type="entry name" value="Glyco_hydro_3_N"/>
</dbReference>
<dbReference type="Pfam" id="PF01915">
    <property type="entry name" value="Glyco_hydro_3_C"/>
    <property type="match status" value="1"/>
</dbReference>
<dbReference type="InterPro" id="IPR050288">
    <property type="entry name" value="Cellulose_deg_GH3"/>
</dbReference>
<evidence type="ECO:0000313" key="7">
    <source>
        <dbReference type="Proteomes" id="UP000095709"/>
    </source>
</evidence>
<dbReference type="AlphaFoldDB" id="A0A174QK10"/>
<keyword evidence="4 6" id="KW-0326">Glycosidase</keyword>
<sequence length="751" mass="83159">MDRIKELISKMTLEEKASLCSGADNWHTKEIKRLNIPSVMMVDGPHGLRKQEGETDHLGLNESVKAVCFPAACATASSFDVDLMERMGETLGAECQAENVSMLLGPAVNIKRSPLCGRNFEYLSEDPYLAGRMASAYIRGVQSQGVGTSIKHFALNNQETLRMTISSEVSERALREIYLPAFEEAVKESAPRTVMCSYNKINGEYASENRYLLTDILRKEWGYKGCVVSDWGAVNNRVKGLQAGLDLEMPYSGGYNDRQIVKAVQEGRLDEAVLDEAVERVLNVVFAGEEQHRPEDISDKETDHKKAADIETECAVLLENNGILPLNTDRKVAYIGEFAEKPRYQGGGSSHINPFRVVSALDAAGEKGRSVTYAKGFSNENDSMTEQELEKALRTAAEADVAVIFAGLPEIFESEGYDRTSMKLPKCQDRLIEEVLKVQPNVVVVLHNGSPVELPWADRVSAILEMYLGGQGVGEACDRLLFGEANPSGRLSETFPYRLEDNPSFLHFPGNGKRVLYGEDIFVGYRYYDTKKVPVRYAFGHGLSYTEFTYGDLTLSSAQMTDEDILTVSLKVKNSGKTEGKEVVQLYVADLCGISERPVKELKGFAKVHLLPGEEKTVSMEISARNLSYYEERLGDWYAPSGTYRILIGHASDDIRLHADVVFETKKKLPLRVDFTTTFGELLDHTKTAPVITELLAPLAAAAASAEGMSDEYKKLGEQVIREMPLKSLLGQMPGEQVEQLIGQLNCLLAQ</sequence>
<dbReference type="Gene3D" id="3.40.50.1700">
    <property type="entry name" value="Glycoside hydrolase family 3 C-terminal domain"/>
    <property type="match status" value="2"/>
</dbReference>
<dbReference type="PRINTS" id="PR00133">
    <property type="entry name" value="GLHYDRLASE3"/>
</dbReference>
<dbReference type="Gene3D" id="3.20.20.300">
    <property type="entry name" value="Glycoside hydrolase, family 3, N-terminal domain"/>
    <property type="match status" value="2"/>
</dbReference>
<dbReference type="PANTHER" id="PTHR42715:SF10">
    <property type="entry name" value="BETA-GLUCOSIDASE"/>
    <property type="match status" value="1"/>
</dbReference>
<dbReference type="GO" id="GO:0005975">
    <property type="term" value="P:carbohydrate metabolic process"/>
    <property type="evidence" value="ECO:0007669"/>
    <property type="project" value="InterPro"/>
</dbReference>
<dbReference type="InterPro" id="IPR002772">
    <property type="entry name" value="Glyco_hydro_3_C"/>
</dbReference>
<dbReference type="EMBL" id="CZAL01000015">
    <property type="protein sequence ID" value="CUP73602.1"/>
    <property type="molecule type" value="Genomic_DNA"/>
</dbReference>
<dbReference type="Pfam" id="PF14310">
    <property type="entry name" value="Fn3-like"/>
    <property type="match status" value="1"/>
</dbReference>
<dbReference type="PROSITE" id="PS00775">
    <property type="entry name" value="GLYCOSYL_HYDROL_F3"/>
    <property type="match status" value="1"/>
</dbReference>
<dbReference type="SUPFAM" id="SSF51445">
    <property type="entry name" value="(Trans)glycosidases"/>
    <property type="match status" value="1"/>
</dbReference>
<dbReference type="InterPro" id="IPR036962">
    <property type="entry name" value="Glyco_hydro_3_N_sf"/>
</dbReference>
<evidence type="ECO:0000256" key="2">
    <source>
        <dbReference type="ARBA" id="ARBA00022801"/>
    </source>
</evidence>
<dbReference type="FunFam" id="2.60.40.10:FF:000495">
    <property type="entry name" value="Periplasmic beta-glucosidase"/>
    <property type="match status" value="1"/>
</dbReference>
<comment type="similarity">
    <text evidence="1 4">Belongs to the glycosyl hydrolase 3 family.</text>
</comment>
<evidence type="ECO:0000259" key="5">
    <source>
        <dbReference type="SMART" id="SM01217"/>
    </source>
</evidence>
<keyword evidence="3" id="KW-0119">Carbohydrate metabolism</keyword>
<reference evidence="6 7" key="1">
    <citation type="submission" date="2015-09" db="EMBL/GenBank/DDBJ databases">
        <authorList>
            <consortium name="Pathogen Informatics"/>
        </authorList>
    </citation>
    <scope>NUCLEOTIDE SEQUENCE [LARGE SCALE GENOMIC DNA]</scope>
    <source>
        <strain evidence="6 7">2789STDY5834885</strain>
    </source>
</reference>
<dbReference type="InterPro" id="IPR026891">
    <property type="entry name" value="Fn3-like"/>
</dbReference>
<accession>A0A174QK10</accession>
<dbReference type="InterPro" id="IPR036881">
    <property type="entry name" value="Glyco_hydro_3_C_sf"/>
</dbReference>
<organism evidence="6 7">
    <name type="scientific">Fusicatenibacter saccharivorans</name>
    <dbReference type="NCBI Taxonomy" id="1150298"/>
    <lineage>
        <taxon>Bacteria</taxon>
        <taxon>Bacillati</taxon>
        <taxon>Bacillota</taxon>
        <taxon>Clostridia</taxon>
        <taxon>Lachnospirales</taxon>
        <taxon>Lachnospiraceae</taxon>
        <taxon>Fusicatenibacter</taxon>
    </lineage>
</organism>
<gene>
    <name evidence="6" type="primary">bglB_9</name>
    <name evidence="6" type="ORF">ERS852498_02690</name>
</gene>
<dbReference type="SMART" id="SM01217">
    <property type="entry name" value="Fn3_like"/>
    <property type="match status" value="1"/>
</dbReference>
<evidence type="ECO:0000313" key="6">
    <source>
        <dbReference type="EMBL" id="CUP73602.1"/>
    </source>
</evidence>
<dbReference type="Pfam" id="PF00933">
    <property type="entry name" value="Glyco_hydro_3"/>
    <property type="match status" value="1"/>
</dbReference>
<keyword evidence="2 4" id="KW-0378">Hydrolase</keyword>
<dbReference type="InterPro" id="IPR019800">
    <property type="entry name" value="Glyco_hydro_3_AS"/>
</dbReference>
<evidence type="ECO:0000256" key="1">
    <source>
        <dbReference type="ARBA" id="ARBA00005336"/>
    </source>
</evidence>
<evidence type="ECO:0000256" key="3">
    <source>
        <dbReference type="ARBA" id="ARBA00023277"/>
    </source>
</evidence>
<dbReference type="PANTHER" id="PTHR42715">
    <property type="entry name" value="BETA-GLUCOSIDASE"/>
    <property type="match status" value="1"/>
</dbReference>
<proteinExistence type="inferred from homology"/>
<dbReference type="RefSeq" id="WP_055267535.1">
    <property type="nucleotide sequence ID" value="NZ_CZAL01000015.1"/>
</dbReference>
<evidence type="ECO:0000256" key="4">
    <source>
        <dbReference type="RuleBase" id="RU361161"/>
    </source>
</evidence>
<name>A0A174QK10_9FIRM</name>
<dbReference type="GO" id="GO:0008422">
    <property type="term" value="F:beta-glucosidase activity"/>
    <property type="evidence" value="ECO:0007669"/>
    <property type="project" value="UniProtKB-EC"/>
</dbReference>
<dbReference type="Gene3D" id="2.60.40.10">
    <property type="entry name" value="Immunoglobulins"/>
    <property type="match status" value="1"/>
</dbReference>
<dbReference type="InterPro" id="IPR013783">
    <property type="entry name" value="Ig-like_fold"/>
</dbReference>
<dbReference type="InterPro" id="IPR017853">
    <property type="entry name" value="GH"/>
</dbReference>
<dbReference type="SUPFAM" id="SSF52279">
    <property type="entry name" value="Beta-D-glucan exohydrolase, C-terminal domain"/>
    <property type="match status" value="1"/>
</dbReference>
<protein>
    <submittedName>
        <fullName evidence="6">Thermostable beta-glucosidase B</fullName>
        <ecNumber evidence="6">3.2.1.21</ecNumber>
    </submittedName>
</protein>
<feature type="domain" description="Fibronectin type III-like" evidence="5">
    <location>
        <begin position="582"/>
        <end position="652"/>
    </location>
</feature>
<dbReference type="EC" id="3.2.1.21" evidence="6"/>
<dbReference type="Proteomes" id="UP000095709">
    <property type="component" value="Unassembled WGS sequence"/>
</dbReference>